<dbReference type="Proteomes" id="UP000016540">
    <property type="component" value="Unassembled WGS sequence"/>
</dbReference>
<proteinExistence type="predicted"/>
<gene>
    <name evidence="2" type="ORF">MARLIPOL_08279</name>
</gene>
<accession>R8B2C5</accession>
<evidence type="ECO:0000313" key="2">
    <source>
        <dbReference type="EMBL" id="EON92735.1"/>
    </source>
</evidence>
<dbReference type="InterPro" id="IPR029058">
    <property type="entry name" value="AB_hydrolase_fold"/>
</dbReference>
<feature type="domain" description="Serine aminopeptidase S33" evidence="1">
    <location>
        <begin position="3"/>
        <end position="100"/>
    </location>
</feature>
<dbReference type="InterPro" id="IPR022742">
    <property type="entry name" value="Hydrolase_4"/>
</dbReference>
<protein>
    <recommendedName>
        <fullName evidence="1">Serine aminopeptidase S33 domain-containing protein</fullName>
    </recommendedName>
</protein>
<dbReference type="HOGENOM" id="CLU_1276387_0_0_6"/>
<dbReference type="Gene3D" id="3.40.50.1820">
    <property type="entry name" value="alpha/beta hydrolase"/>
    <property type="match status" value="1"/>
</dbReference>
<evidence type="ECO:0000259" key="1">
    <source>
        <dbReference type="Pfam" id="PF12146"/>
    </source>
</evidence>
<name>R8B2C5_9GAMM</name>
<organism evidence="2 3">
    <name type="scientific">Marinobacter lipolyticus SM19</name>
    <dbReference type="NCBI Taxonomy" id="1318628"/>
    <lineage>
        <taxon>Bacteria</taxon>
        <taxon>Pseudomonadati</taxon>
        <taxon>Pseudomonadota</taxon>
        <taxon>Gammaproteobacteria</taxon>
        <taxon>Pseudomonadales</taxon>
        <taxon>Marinobacteraceae</taxon>
        <taxon>Marinobacter</taxon>
    </lineage>
</organism>
<dbReference type="PATRIC" id="fig|1318628.3.peg.1658"/>
<comment type="caution">
    <text evidence="2">The sequence shown here is derived from an EMBL/GenBank/DDBJ whole genome shotgun (WGS) entry which is preliminary data.</text>
</comment>
<dbReference type="AlphaFoldDB" id="R8B2C5"/>
<dbReference type="eggNOG" id="COG1073">
    <property type="taxonomic scope" value="Bacteria"/>
</dbReference>
<dbReference type="EMBL" id="ASAD01000010">
    <property type="protein sequence ID" value="EON92735.1"/>
    <property type="molecule type" value="Genomic_DNA"/>
</dbReference>
<reference evidence="2 3" key="1">
    <citation type="journal article" date="2013" name="Genome Announc.">
        <title>Draft Genome Sequence of the Moderately Halophilic Bacterium Marinobacter lipolyticus Strain SM19.</title>
        <authorList>
            <person name="Papke R.T."/>
            <person name="de la Haba R.R."/>
            <person name="Infante-Dominguez C."/>
            <person name="Perez D."/>
            <person name="Sanchez-Porro C."/>
            <person name="Lapierre P."/>
            <person name="Ventosa A."/>
        </authorList>
    </citation>
    <scope>NUCLEOTIDE SEQUENCE [LARGE SCALE GENOMIC DNA]</scope>
    <source>
        <strain evidence="2 3">SM19</strain>
    </source>
</reference>
<dbReference type="STRING" id="1318628.MARLIPOL_08279"/>
<dbReference type="Pfam" id="PF12146">
    <property type="entry name" value="Hydrolase_4"/>
    <property type="match status" value="1"/>
</dbReference>
<dbReference type="SUPFAM" id="SSF53474">
    <property type="entry name" value="alpha/beta-Hydrolases"/>
    <property type="match status" value="1"/>
</dbReference>
<sequence>MRRLAINLSKLGYSVLRFDYRGTGDSAGDLTGVTADHWVEDIEHAIQEAVDMAAVPKVALIGLRLGALVAAKAAKNNNQVSRLVMWDPIADGSSYLHDIISTVLEAQNQGSRSRILKADGTLHFNGFSMPLPFQENLSNLRLDDLATTVSAPIAQIVSHETEAFTNLSQQLSERSDFYYELAPAPHDWNYVDHVGGILWPKPVIDAIEAYFDQRAF</sequence>
<evidence type="ECO:0000313" key="3">
    <source>
        <dbReference type="Proteomes" id="UP000016540"/>
    </source>
</evidence>
<keyword evidence="3" id="KW-1185">Reference proteome</keyword>